<evidence type="ECO:0000256" key="1">
    <source>
        <dbReference type="SAM" id="MobiDB-lite"/>
    </source>
</evidence>
<feature type="region of interest" description="Disordered" evidence="1">
    <location>
        <begin position="1"/>
        <end position="20"/>
    </location>
</feature>
<protein>
    <submittedName>
        <fullName evidence="2">Uncharacterized protein</fullName>
    </submittedName>
</protein>
<evidence type="ECO:0000313" key="3">
    <source>
        <dbReference type="Proteomes" id="UP000719766"/>
    </source>
</evidence>
<keyword evidence="3" id="KW-1185">Reference proteome</keyword>
<dbReference type="AlphaFoldDB" id="A0A9P7J265"/>
<dbReference type="RefSeq" id="XP_041164000.1">
    <property type="nucleotide sequence ID" value="XM_041311189.1"/>
</dbReference>
<dbReference type="GeneID" id="64604953"/>
<feature type="region of interest" description="Disordered" evidence="1">
    <location>
        <begin position="114"/>
        <end position="140"/>
    </location>
</feature>
<accession>A0A9P7J265</accession>
<feature type="compositionally biased region" description="Basic and acidic residues" evidence="1">
    <location>
        <begin position="1"/>
        <end position="18"/>
    </location>
</feature>
<gene>
    <name evidence="2" type="ORF">HD556DRAFT_65204</name>
</gene>
<feature type="region of interest" description="Disordered" evidence="1">
    <location>
        <begin position="476"/>
        <end position="507"/>
    </location>
</feature>
<evidence type="ECO:0000313" key="2">
    <source>
        <dbReference type="EMBL" id="KAG1799777.1"/>
    </source>
</evidence>
<name>A0A9P7J265_9AGAM</name>
<comment type="caution">
    <text evidence="2">The sequence shown here is derived from an EMBL/GenBank/DDBJ whole genome shotgun (WGS) entry which is preliminary data.</text>
</comment>
<reference evidence="2" key="1">
    <citation type="journal article" date="2020" name="New Phytol.">
        <title>Comparative genomics reveals dynamic genome evolution in host specialist ectomycorrhizal fungi.</title>
        <authorList>
            <person name="Lofgren L.A."/>
            <person name="Nguyen N.H."/>
            <person name="Vilgalys R."/>
            <person name="Ruytinx J."/>
            <person name="Liao H.L."/>
            <person name="Branco S."/>
            <person name="Kuo A."/>
            <person name="LaButti K."/>
            <person name="Lipzen A."/>
            <person name="Andreopoulos W."/>
            <person name="Pangilinan J."/>
            <person name="Riley R."/>
            <person name="Hundley H."/>
            <person name="Na H."/>
            <person name="Barry K."/>
            <person name="Grigoriev I.V."/>
            <person name="Stajich J.E."/>
            <person name="Kennedy P.G."/>
        </authorList>
    </citation>
    <scope>NUCLEOTIDE SEQUENCE</scope>
    <source>
        <strain evidence="2">S12</strain>
    </source>
</reference>
<organism evidence="2 3">
    <name type="scientific">Suillus plorans</name>
    <dbReference type="NCBI Taxonomy" id="116603"/>
    <lineage>
        <taxon>Eukaryota</taxon>
        <taxon>Fungi</taxon>
        <taxon>Dikarya</taxon>
        <taxon>Basidiomycota</taxon>
        <taxon>Agaricomycotina</taxon>
        <taxon>Agaricomycetes</taxon>
        <taxon>Agaricomycetidae</taxon>
        <taxon>Boletales</taxon>
        <taxon>Suillineae</taxon>
        <taxon>Suillaceae</taxon>
        <taxon>Suillus</taxon>
    </lineage>
</organism>
<feature type="compositionally biased region" description="Basic residues" evidence="1">
    <location>
        <begin position="127"/>
        <end position="140"/>
    </location>
</feature>
<feature type="compositionally biased region" description="Low complexity" evidence="1">
    <location>
        <begin position="495"/>
        <end position="507"/>
    </location>
</feature>
<sequence>MSRMRTSDKEASEPEIDHLPPAYDTLSIHGGVPSIPAIAIALAHHDEATPIANRISTVVTDVQEFEPPSRSLAHTLPRSRSNIDFATQVTKLPNDAVIPTVDVNKSFPELPQFNSRKTVATESASSSHRKRAKRNQARKAKSGSSSWLSFLPFISSKATKRDRQSVLALIHDLVIPPPTNSGNPNPKSPQSALADPHEILASCSKTCSAKNLSLSTLLQEPHIAGHTAIYWVIVNYNPSILDALLKYASPLTPTTLSEMRKACLVVSNQPLFQNLRHSVGLCASGLRTTDGLLLGQRPPDDVRIEEGPNGTFAATLDIAMWQKRIRAVGSVSVEFIASGHIFALTFFTADRPQPKSKSTKDKRVVGPLHVSLSLLEHSLPTYVDAAVVIDGPPPLPPPWPCPRPPRNSSSPRKHIHSASFSGKETGYGFENGVGLWGCETDSNYGEQARTRLLSPSSLSSSGYSRPATFSGANAQKQMLFPPPSHPHRGLIQTHSSPSLKQLSSSSSRSSHMLTSVLDSKVTALTPKKQLLKLKNASLGSSGCTPVVLRFSVGKSMLACRMKNGDPHGLPHPTTIKPDTWSEHGMRYVSAIVMPLGEQDGAGLMFDTSPHIASDGSLRARLEARLVKTEEGGKECIIC</sequence>
<dbReference type="OrthoDB" id="2959034at2759"/>
<proteinExistence type="predicted"/>
<dbReference type="EMBL" id="JABBWE010000010">
    <property type="protein sequence ID" value="KAG1799777.1"/>
    <property type="molecule type" value="Genomic_DNA"/>
</dbReference>
<dbReference type="Proteomes" id="UP000719766">
    <property type="component" value="Unassembled WGS sequence"/>
</dbReference>